<dbReference type="Proteomes" id="UP000192727">
    <property type="component" value="Chromosome"/>
</dbReference>
<protein>
    <submittedName>
        <fullName evidence="1">Uncharacterized protein</fullName>
    </submittedName>
</protein>
<dbReference type="EMBL" id="CP020557">
    <property type="protein sequence ID" value="ARF67783.1"/>
    <property type="molecule type" value="Genomic_DNA"/>
</dbReference>
<proteinExistence type="predicted"/>
<name>A0A1V0UR80_9BACL</name>
<gene>
    <name evidence="1" type="ORF">B7C51_08000</name>
</gene>
<reference evidence="1 2" key="1">
    <citation type="submission" date="2017-03" db="EMBL/GenBank/DDBJ databases">
        <title>Paenibacillus larvae genome sequencing.</title>
        <authorList>
            <person name="Dingman D.W."/>
        </authorList>
    </citation>
    <scope>NUCLEOTIDE SEQUENCE [LARGE SCALE GENOMIC DNA]</scope>
    <source>
        <strain evidence="1 2">SAG 10367</strain>
    </source>
</reference>
<accession>A0A1V0UR80</accession>
<evidence type="ECO:0000313" key="1">
    <source>
        <dbReference type="EMBL" id="ARF67783.1"/>
    </source>
</evidence>
<sequence length="83" mass="9741">MWNKFLDRMLKLWIAIPNSLKSGVVHLILIVFFFIYLVNGVEFVIEFFNGSSSFKASDFIISMVLAFILFWCIKNVTKDKKEK</sequence>
<evidence type="ECO:0000313" key="2">
    <source>
        <dbReference type="Proteomes" id="UP000192727"/>
    </source>
</evidence>
<organism evidence="1 2">
    <name type="scientific">Paenibacillus larvae subsp. pulvifaciens</name>
    <dbReference type="NCBI Taxonomy" id="1477"/>
    <lineage>
        <taxon>Bacteria</taxon>
        <taxon>Bacillati</taxon>
        <taxon>Bacillota</taxon>
        <taxon>Bacilli</taxon>
        <taxon>Bacillales</taxon>
        <taxon>Paenibacillaceae</taxon>
        <taxon>Paenibacillus</taxon>
    </lineage>
</organism>
<dbReference type="AlphaFoldDB" id="A0A1V0UR80"/>